<dbReference type="InterPro" id="IPR009562">
    <property type="entry name" value="DUF1178"/>
</dbReference>
<evidence type="ECO:0000313" key="3">
    <source>
        <dbReference type="Proteomes" id="UP000027725"/>
    </source>
</evidence>
<dbReference type="RefSeq" id="WP_038067569.1">
    <property type="nucleotide sequence ID" value="NZ_FOVB01000001.1"/>
</dbReference>
<dbReference type="PIRSF" id="PIRSF032131">
    <property type="entry name" value="UCP032131"/>
    <property type="match status" value="1"/>
</dbReference>
<dbReference type="Proteomes" id="UP000027725">
    <property type="component" value="Unassembled WGS sequence"/>
</dbReference>
<organism evidence="2 3">
    <name type="scientific">Thioclava dalianensis</name>
    <dbReference type="NCBI Taxonomy" id="1185766"/>
    <lineage>
        <taxon>Bacteria</taxon>
        <taxon>Pseudomonadati</taxon>
        <taxon>Pseudomonadota</taxon>
        <taxon>Alphaproteobacteria</taxon>
        <taxon>Rhodobacterales</taxon>
        <taxon>Paracoccaceae</taxon>
        <taxon>Thioclava</taxon>
    </lineage>
</organism>
<comment type="caution">
    <text evidence="2">The sequence shown here is derived from an EMBL/GenBank/DDBJ whole genome shotgun (WGS) entry which is preliminary data.</text>
</comment>
<name>A0A074TJ37_9RHOB</name>
<feature type="region of interest" description="Disordered" evidence="1">
    <location>
        <begin position="52"/>
        <end position="77"/>
    </location>
</feature>
<gene>
    <name evidence="2" type="ORF">DL1_06135</name>
</gene>
<dbReference type="STRING" id="1185766.SAMN05216224_101760"/>
<dbReference type="EMBL" id="JHEH01000019">
    <property type="protein sequence ID" value="KEP69028.1"/>
    <property type="molecule type" value="Genomic_DNA"/>
</dbReference>
<dbReference type="Pfam" id="PF06676">
    <property type="entry name" value="DUF1178"/>
    <property type="match status" value="1"/>
</dbReference>
<protein>
    <submittedName>
        <fullName evidence="2">Uncharacterized protein</fullName>
    </submittedName>
</protein>
<evidence type="ECO:0000256" key="1">
    <source>
        <dbReference type="SAM" id="MobiDB-lite"/>
    </source>
</evidence>
<feature type="compositionally biased region" description="Polar residues" evidence="1">
    <location>
        <begin position="53"/>
        <end position="74"/>
    </location>
</feature>
<sequence>MIRYMLQCEKGHRFESWFPSGDGFDALVRAGQIDCPDCGSREISKSLMAPALASNTRKSSEQTRAQNAHPLSTPRNAREEALAAMRRAVEENSDYVGMKFSSEARKMHAGEIPARTIHGEAKLEEAREMIEEGIAVMPLPFVPGRKTN</sequence>
<dbReference type="OrthoDB" id="9799894at2"/>
<dbReference type="AlphaFoldDB" id="A0A074TJ37"/>
<evidence type="ECO:0000313" key="2">
    <source>
        <dbReference type="EMBL" id="KEP69028.1"/>
    </source>
</evidence>
<reference evidence="2 3" key="1">
    <citation type="submission" date="2014-03" db="EMBL/GenBank/DDBJ databases">
        <title>The draft genome sequence of Thioclava dalianensis DLFJ1-1.</title>
        <authorList>
            <person name="Lai Q."/>
            <person name="Shao Z."/>
        </authorList>
    </citation>
    <scope>NUCLEOTIDE SEQUENCE [LARGE SCALE GENOMIC DNA]</scope>
    <source>
        <strain evidence="2 3">DLFJ1-1</strain>
    </source>
</reference>
<accession>A0A074TJ37</accession>
<dbReference type="eggNOG" id="COG5319">
    <property type="taxonomic scope" value="Bacteria"/>
</dbReference>
<proteinExistence type="predicted"/>
<keyword evidence="3" id="KW-1185">Reference proteome</keyword>